<dbReference type="InterPro" id="IPR011989">
    <property type="entry name" value="ARM-like"/>
</dbReference>
<dbReference type="GeneID" id="120112732"/>
<dbReference type="Gene3D" id="1.25.10.10">
    <property type="entry name" value="Leucine-rich Repeat Variant"/>
    <property type="match status" value="1"/>
</dbReference>
<accession>A0A8B9AX58</accession>
<dbReference type="KEGG" id="pda:120112732"/>
<dbReference type="RefSeq" id="XP_038988393.1">
    <property type="nucleotide sequence ID" value="XM_039132465.1"/>
</dbReference>
<gene>
    <name evidence="2" type="primary">LOC120112732</name>
</gene>
<protein>
    <submittedName>
        <fullName evidence="2">Ran-binding protein 6-like</fullName>
    </submittedName>
</protein>
<dbReference type="AlphaFoldDB" id="A0A8B9AX58"/>
<evidence type="ECO:0000313" key="2">
    <source>
        <dbReference type="RefSeq" id="XP_038988393.1"/>
    </source>
</evidence>
<keyword evidence="1" id="KW-1185">Reference proteome</keyword>
<sequence>MTKSQSAFKHANQAYSASSRCASRLQEADFNSKQLAVVAVMEVLMTLQGSQLETDDPITSYMLQAWARLCKCLGQDFLPYMNFVMPPLLQSAQLKPDVTITSADSDEDMDESDDDRFVFNAAAPV</sequence>
<dbReference type="Proteomes" id="UP000228380">
    <property type="component" value="Chromosome 1"/>
</dbReference>
<name>A0A8B9AX58_PHODC</name>
<proteinExistence type="predicted"/>
<reference evidence="2" key="2">
    <citation type="submission" date="2025-08" db="UniProtKB">
        <authorList>
            <consortium name="RefSeq"/>
        </authorList>
    </citation>
    <scope>IDENTIFICATION</scope>
    <source>
        <tissue evidence="2">Young leaves</tissue>
    </source>
</reference>
<evidence type="ECO:0000313" key="1">
    <source>
        <dbReference type="Proteomes" id="UP000228380"/>
    </source>
</evidence>
<dbReference type="InterPro" id="IPR016024">
    <property type="entry name" value="ARM-type_fold"/>
</dbReference>
<reference evidence="1" key="1">
    <citation type="journal article" date="2019" name="Nat. Commun.">
        <title>Genome-wide association mapping of date palm fruit traits.</title>
        <authorList>
            <person name="Hazzouri K.M."/>
            <person name="Gros-Balthazard M."/>
            <person name="Flowers J.M."/>
            <person name="Copetti D."/>
            <person name="Lemansour A."/>
            <person name="Lebrun M."/>
            <person name="Masmoudi K."/>
            <person name="Ferrand S."/>
            <person name="Dhar M.I."/>
            <person name="Fresquez Z.A."/>
            <person name="Rosas U."/>
            <person name="Zhang J."/>
            <person name="Talag J."/>
            <person name="Lee S."/>
            <person name="Kudrna D."/>
            <person name="Powell R.F."/>
            <person name="Leitch I.J."/>
            <person name="Krueger R.R."/>
            <person name="Wing R.A."/>
            <person name="Amiri K.M.A."/>
            <person name="Purugganan M.D."/>
        </authorList>
    </citation>
    <scope>NUCLEOTIDE SEQUENCE [LARGE SCALE GENOMIC DNA]</scope>
    <source>
        <strain evidence="1">cv. Khalas</strain>
    </source>
</reference>
<dbReference type="SUPFAM" id="SSF48371">
    <property type="entry name" value="ARM repeat"/>
    <property type="match status" value="1"/>
</dbReference>
<dbReference type="OrthoDB" id="1698591at2759"/>
<organism evidence="1 2">
    <name type="scientific">Phoenix dactylifera</name>
    <name type="common">Date palm</name>
    <dbReference type="NCBI Taxonomy" id="42345"/>
    <lineage>
        <taxon>Eukaryota</taxon>
        <taxon>Viridiplantae</taxon>
        <taxon>Streptophyta</taxon>
        <taxon>Embryophyta</taxon>
        <taxon>Tracheophyta</taxon>
        <taxon>Spermatophyta</taxon>
        <taxon>Magnoliopsida</taxon>
        <taxon>Liliopsida</taxon>
        <taxon>Arecaceae</taxon>
        <taxon>Coryphoideae</taxon>
        <taxon>Phoeniceae</taxon>
        <taxon>Phoenix</taxon>
    </lineage>
</organism>